<dbReference type="Pfam" id="PF03807">
    <property type="entry name" value="F420_oxidored"/>
    <property type="match status" value="1"/>
</dbReference>
<dbReference type="HAMAP" id="MF_01925">
    <property type="entry name" value="P5C_reductase"/>
    <property type="match status" value="1"/>
</dbReference>
<proteinExistence type="inferred from homology"/>
<comment type="caution">
    <text evidence="21">The sequence shown here is derived from an EMBL/GenBank/DDBJ whole genome shotgun (WGS) entry which is preliminary data.</text>
</comment>
<feature type="transmembrane region" description="Helical" evidence="18">
    <location>
        <begin position="150"/>
        <end position="175"/>
    </location>
</feature>
<dbReference type="EC" id="1.5.1.2" evidence="4 16"/>
<gene>
    <name evidence="21" type="ORF">ATANTOWER_001912</name>
</gene>
<dbReference type="Gene3D" id="1.20.5.170">
    <property type="match status" value="1"/>
</dbReference>
<dbReference type="InterPro" id="IPR004826">
    <property type="entry name" value="bZIP_Maf"/>
</dbReference>
<dbReference type="InterPro" id="IPR046347">
    <property type="entry name" value="bZIP_sf"/>
</dbReference>
<accession>A0ABU7AIW7</accession>
<dbReference type="SMART" id="SM00338">
    <property type="entry name" value="BRLZ"/>
    <property type="match status" value="1"/>
</dbReference>
<dbReference type="Gene3D" id="1.10.3730.10">
    <property type="entry name" value="ProC C-terminal domain-like"/>
    <property type="match status" value="1"/>
</dbReference>
<comment type="pathway">
    <text evidence="2 16">Amino-acid biosynthesis; L-proline biosynthesis; L-proline from L-glutamate 5-semialdehyde: step 1/1.</text>
</comment>
<reference evidence="21 22" key="1">
    <citation type="submission" date="2021-07" db="EMBL/GenBank/DDBJ databases">
        <authorList>
            <person name="Palmer J.M."/>
        </authorList>
    </citation>
    <scope>NUCLEOTIDE SEQUENCE [LARGE SCALE GENOMIC DNA]</scope>
    <source>
        <strain evidence="21 22">AT_MEX2019</strain>
        <tissue evidence="21">Muscle</tissue>
    </source>
</reference>
<keyword evidence="6 16" id="KW-0641">Proline biosynthesis</keyword>
<dbReference type="PANTHER" id="PTHR11645">
    <property type="entry name" value="PYRROLINE-5-CARBOXYLATE REDUCTASE"/>
    <property type="match status" value="1"/>
</dbReference>
<dbReference type="SUPFAM" id="SSF47454">
    <property type="entry name" value="A DNA-binding domain in eukaryotic transcription factors"/>
    <property type="match status" value="1"/>
</dbReference>
<evidence type="ECO:0000256" key="2">
    <source>
        <dbReference type="ARBA" id="ARBA00005205"/>
    </source>
</evidence>
<evidence type="ECO:0000256" key="1">
    <source>
        <dbReference type="ARBA" id="ARBA00004141"/>
    </source>
</evidence>
<evidence type="ECO:0000256" key="4">
    <source>
        <dbReference type="ARBA" id="ARBA00012855"/>
    </source>
</evidence>
<keyword evidence="5 16" id="KW-0028">Amino-acid biosynthesis</keyword>
<dbReference type="SUPFAM" id="SSF57959">
    <property type="entry name" value="Leucine zipper domain"/>
    <property type="match status" value="1"/>
</dbReference>
<feature type="transmembrane region" description="Helical" evidence="18">
    <location>
        <begin position="187"/>
        <end position="212"/>
    </location>
</feature>
<comment type="similarity">
    <text evidence="3 16">Belongs to the pyrroline-5-carboxylate reductase family.</text>
</comment>
<evidence type="ECO:0000256" key="11">
    <source>
        <dbReference type="ARBA" id="ARBA00023136"/>
    </source>
</evidence>
<keyword evidence="9" id="KW-0805">Transcription regulation</keyword>
<feature type="domain" description="MARVEL" evidence="20">
    <location>
        <begin position="153"/>
        <end position="282"/>
    </location>
</feature>
<dbReference type="Pfam" id="PF01284">
    <property type="entry name" value="MARVEL"/>
    <property type="match status" value="2"/>
</dbReference>
<feature type="transmembrane region" description="Helical" evidence="18">
    <location>
        <begin position="20"/>
        <end position="40"/>
    </location>
</feature>
<evidence type="ECO:0000256" key="16">
    <source>
        <dbReference type="RuleBase" id="RU003903"/>
    </source>
</evidence>
<evidence type="ECO:0000256" key="14">
    <source>
        <dbReference type="ARBA" id="ARBA00049875"/>
    </source>
</evidence>
<dbReference type="CDD" id="cd14717">
    <property type="entry name" value="bZIP_Maf_small"/>
    <property type="match status" value="1"/>
</dbReference>
<keyword evidence="17" id="KW-0175">Coiled coil</keyword>
<feature type="domain" description="BZIP" evidence="19">
    <location>
        <begin position="755"/>
        <end position="818"/>
    </location>
</feature>
<dbReference type="Pfam" id="PF14748">
    <property type="entry name" value="P5CR_dimer"/>
    <property type="match status" value="1"/>
</dbReference>
<dbReference type="InterPro" id="IPR000304">
    <property type="entry name" value="Pyrroline-COOH_reductase"/>
</dbReference>
<dbReference type="SUPFAM" id="SSF48179">
    <property type="entry name" value="6-phosphogluconate dehydrogenase C-terminal domain-like"/>
    <property type="match status" value="1"/>
</dbReference>
<dbReference type="EMBL" id="JAHUTI010019789">
    <property type="protein sequence ID" value="MED6237963.1"/>
    <property type="molecule type" value="Genomic_DNA"/>
</dbReference>
<dbReference type="InterPro" id="IPR008927">
    <property type="entry name" value="6-PGluconate_DH-like_C_sf"/>
</dbReference>
<keyword evidence="10" id="KW-0238">DNA-binding</keyword>
<feature type="domain" description="MARVEL" evidence="20">
    <location>
        <begin position="13"/>
        <end position="148"/>
    </location>
</feature>
<evidence type="ECO:0000256" key="3">
    <source>
        <dbReference type="ARBA" id="ARBA00005525"/>
    </source>
</evidence>
<feature type="transmembrane region" description="Helical" evidence="18">
    <location>
        <begin position="119"/>
        <end position="138"/>
    </location>
</feature>
<dbReference type="InterPro" id="IPR028939">
    <property type="entry name" value="P5C_Rdtase_cat_N"/>
</dbReference>
<dbReference type="PROSITE" id="PS51225">
    <property type="entry name" value="MARVEL"/>
    <property type="match status" value="2"/>
</dbReference>
<keyword evidence="16" id="KW-0560">Oxidoreductase</keyword>
<keyword evidence="11 15" id="KW-0472">Membrane</keyword>
<dbReference type="SUPFAM" id="SSF51735">
    <property type="entry name" value="NAD(P)-binding Rossmann-fold domains"/>
    <property type="match status" value="1"/>
</dbReference>
<comment type="catalytic activity">
    <reaction evidence="13">
        <text>L-proline + NADP(+) = (S)-1-pyrroline-5-carboxylate + NADPH + 2 H(+)</text>
        <dbReference type="Rhea" id="RHEA:14109"/>
        <dbReference type="ChEBI" id="CHEBI:15378"/>
        <dbReference type="ChEBI" id="CHEBI:17388"/>
        <dbReference type="ChEBI" id="CHEBI:57783"/>
        <dbReference type="ChEBI" id="CHEBI:58349"/>
        <dbReference type="ChEBI" id="CHEBI:60039"/>
        <dbReference type="EC" id="1.5.1.2"/>
    </reaction>
    <physiologicalReaction direction="right-to-left" evidence="13">
        <dbReference type="Rhea" id="RHEA:14111"/>
    </physiologicalReaction>
</comment>
<comment type="subcellular location">
    <subcellularLocation>
        <location evidence="1">Membrane</location>
        <topology evidence="1">Multi-pass membrane protein</topology>
    </subcellularLocation>
</comment>
<sequence length="866" mass="94162">MDSHGGHYLNKDAVLSPLGAARICQLVLGCAIIALVSHSAGYSANYGTFCMFVWCFCFTVTLVVFTLDITRLHSCMPISWDNFTVAFAMLATLMYITASVVYPVYFLQTDYSDKDYEVQIYRISVTVCSSVCCFPYGVEVFLTRAKPGAVVGYMATVSGLLKVVQGFVACIIFGALANDSEYNQYIATQYCVVVYSLCFSVTVIVIILTVSGRTAALRFPFDRFVVVYTFFAVILYLSTTLIWPIFSFDKKYGSTDRPKACPRGECPWDRSGDLWLKADTTGSSAFKTPPIQTSDWLGTYVLPTDEAHWLTMAASQCSCHSQFEGSSLFYIMSVGFIGAGQLAQALVRGFSVAGVIATHRITASSPDTELPTVQQLRKMGVNFTTSNKETVNRSDVLFLAVKPHIIPFVLDEIGPDIEDRHLIVSCAADFGTASQKLQQYRTSPKVMRCMTNTPVVAREGATVYATGTHAEVEDGKLLEQLMASVGYCTEVEEDLIDAVTGLSGSGPAYAFLAVDALADGGVKMGLPRRLAVRLGAQALLGAARMLLDSEQHPGQLKDNVCSPGGATIHALHVMESGGFRSLLINAVEASCVRTRELQCLADQEKISPAAIKKTTLDKVLQQPGVTADTVGVRTLYCVLLRLVCFACLPCLSASRWGLSTHALLAGQTCCFITSLCEGASASRASQRCGQIRTTSSRGGRCSCGMNTINKGNKALKVKREPGENGTSLTDDELVTMSVRELNQHLRGLSKEEILQLKQRRRTLKNRGYAASCRVKRVTQKEELEKQKAQLQQEVDKLVTENASMKMELDALRSKYEALQSFARTVARSPVTTGRGPMASVIGPLIPGKVAATSVITIVKSKTEARS</sequence>
<feature type="transmembrane region" description="Helical" evidence="18">
    <location>
        <begin position="82"/>
        <end position="107"/>
    </location>
</feature>
<dbReference type="InterPro" id="IPR008917">
    <property type="entry name" value="TF_DNA-bd_sf"/>
</dbReference>
<evidence type="ECO:0000256" key="10">
    <source>
        <dbReference type="ARBA" id="ARBA00023125"/>
    </source>
</evidence>
<evidence type="ECO:0000256" key="17">
    <source>
        <dbReference type="SAM" id="Coils"/>
    </source>
</evidence>
<dbReference type="InterPro" id="IPR004827">
    <property type="entry name" value="bZIP"/>
</dbReference>
<dbReference type="InterPro" id="IPR036291">
    <property type="entry name" value="NAD(P)-bd_dom_sf"/>
</dbReference>
<feature type="transmembrane region" description="Helical" evidence="18">
    <location>
        <begin position="224"/>
        <end position="246"/>
    </location>
</feature>
<dbReference type="InterPro" id="IPR029036">
    <property type="entry name" value="P5CR_dimer"/>
</dbReference>
<keyword evidence="22" id="KW-1185">Reference proteome</keyword>
<name>A0ABU7AIW7_9TELE</name>
<evidence type="ECO:0000256" key="7">
    <source>
        <dbReference type="ARBA" id="ARBA00022692"/>
    </source>
</evidence>
<keyword evidence="12" id="KW-0804">Transcription</keyword>
<evidence type="ECO:0000313" key="22">
    <source>
        <dbReference type="Proteomes" id="UP001345963"/>
    </source>
</evidence>
<evidence type="ECO:0000256" key="8">
    <source>
        <dbReference type="ARBA" id="ARBA00022989"/>
    </source>
</evidence>
<evidence type="ECO:0000259" key="20">
    <source>
        <dbReference type="PROSITE" id="PS51225"/>
    </source>
</evidence>
<dbReference type="PANTHER" id="PTHR11645:SF63">
    <property type="entry name" value="PYRROLINE-5-CARBOXYLATE REDUCTASE"/>
    <property type="match status" value="1"/>
</dbReference>
<keyword evidence="8 18" id="KW-1133">Transmembrane helix</keyword>
<dbReference type="InterPro" id="IPR008253">
    <property type="entry name" value="Marvel"/>
</dbReference>
<evidence type="ECO:0000256" key="6">
    <source>
        <dbReference type="ARBA" id="ARBA00022650"/>
    </source>
</evidence>
<dbReference type="Gene3D" id="3.40.50.720">
    <property type="entry name" value="NAD(P)-binding Rossmann-like Domain"/>
    <property type="match status" value="1"/>
</dbReference>
<dbReference type="NCBIfam" id="TIGR00112">
    <property type="entry name" value="proC"/>
    <property type="match status" value="1"/>
</dbReference>
<organism evidence="21 22">
    <name type="scientific">Ataeniobius toweri</name>
    <dbReference type="NCBI Taxonomy" id="208326"/>
    <lineage>
        <taxon>Eukaryota</taxon>
        <taxon>Metazoa</taxon>
        <taxon>Chordata</taxon>
        <taxon>Craniata</taxon>
        <taxon>Vertebrata</taxon>
        <taxon>Euteleostomi</taxon>
        <taxon>Actinopterygii</taxon>
        <taxon>Neopterygii</taxon>
        <taxon>Teleostei</taxon>
        <taxon>Neoteleostei</taxon>
        <taxon>Acanthomorphata</taxon>
        <taxon>Ovalentaria</taxon>
        <taxon>Atherinomorphae</taxon>
        <taxon>Cyprinodontiformes</taxon>
        <taxon>Goodeidae</taxon>
        <taxon>Ataeniobius</taxon>
    </lineage>
</organism>
<evidence type="ECO:0000259" key="19">
    <source>
        <dbReference type="PROSITE" id="PS50217"/>
    </source>
</evidence>
<evidence type="ECO:0000256" key="15">
    <source>
        <dbReference type="PROSITE-ProRule" id="PRU00581"/>
    </source>
</evidence>
<dbReference type="Proteomes" id="UP001345963">
    <property type="component" value="Unassembled WGS sequence"/>
</dbReference>
<keyword evidence="16" id="KW-0521">NADP</keyword>
<evidence type="ECO:0000256" key="9">
    <source>
        <dbReference type="ARBA" id="ARBA00023015"/>
    </source>
</evidence>
<dbReference type="InterPro" id="IPR053790">
    <property type="entry name" value="P5CR-like_CS"/>
</dbReference>
<protein>
    <recommendedName>
        <fullName evidence="4 16">Pyrroline-5-carboxylate reductase</fullName>
        <ecNumber evidence="4 16">1.5.1.2</ecNumber>
    </recommendedName>
</protein>
<dbReference type="PROSITE" id="PS00521">
    <property type="entry name" value="P5CR"/>
    <property type="match status" value="1"/>
</dbReference>
<feature type="coiled-coil region" evidence="17">
    <location>
        <begin position="773"/>
        <end position="814"/>
    </location>
</feature>
<dbReference type="PROSITE" id="PS50217">
    <property type="entry name" value="BZIP"/>
    <property type="match status" value="1"/>
</dbReference>
<evidence type="ECO:0000256" key="12">
    <source>
        <dbReference type="ARBA" id="ARBA00023163"/>
    </source>
</evidence>
<feature type="transmembrane region" description="Helical" evidence="18">
    <location>
        <begin position="46"/>
        <end position="70"/>
    </location>
</feature>
<evidence type="ECO:0000256" key="5">
    <source>
        <dbReference type="ARBA" id="ARBA00022605"/>
    </source>
</evidence>
<dbReference type="Pfam" id="PF03131">
    <property type="entry name" value="bZIP_Maf"/>
    <property type="match status" value="1"/>
</dbReference>
<evidence type="ECO:0000256" key="13">
    <source>
        <dbReference type="ARBA" id="ARBA00049867"/>
    </source>
</evidence>
<comment type="catalytic activity">
    <reaction evidence="14">
        <text>L-proline + NAD(+) = (S)-1-pyrroline-5-carboxylate + NADH + 2 H(+)</text>
        <dbReference type="Rhea" id="RHEA:14105"/>
        <dbReference type="ChEBI" id="CHEBI:15378"/>
        <dbReference type="ChEBI" id="CHEBI:17388"/>
        <dbReference type="ChEBI" id="CHEBI:57540"/>
        <dbReference type="ChEBI" id="CHEBI:57945"/>
        <dbReference type="ChEBI" id="CHEBI:60039"/>
        <dbReference type="EC" id="1.5.1.2"/>
    </reaction>
    <physiologicalReaction direction="right-to-left" evidence="14">
        <dbReference type="Rhea" id="RHEA:14107"/>
    </physiologicalReaction>
</comment>
<evidence type="ECO:0000256" key="18">
    <source>
        <dbReference type="SAM" id="Phobius"/>
    </source>
</evidence>
<keyword evidence="7 15" id="KW-0812">Transmembrane</keyword>
<evidence type="ECO:0000313" key="21">
    <source>
        <dbReference type="EMBL" id="MED6237963.1"/>
    </source>
</evidence>